<evidence type="ECO:0000256" key="1">
    <source>
        <dbReference type="ARBA" id="ARBA00022801"/>
    </source>
</evidence>
<evidence type="ECO:0000313" key="3">
    <source>
        <dbReference type="EMBL" id="MCP1337492.1"/>
    </source>
</evidence>
<organism evidence="3 4">
    <name type="scientific">Futiania mangrovi</name>
    <dbReference type="NCBI Taxonomy" id="2959716"/>
    <lineage>
        <taxon>Bacteria</taxon>
        <taxon>Pseudomonadati</taxon>
        <taxon>Pseudomonadota</taxon>
        <taxon>Alphaproteobacteria</taxon>
        <taxon>Futianiales</taxon>
        <taxon>Futianiaceae</taxon>
        <taxon>Futiania</taxon>
    </lineage>
</organism>
<dbReference type="SUPFAM" id="SSF54637">
    <property type="entry name" value="Thioesterase/thiol ester dehydrase-isomerase"/>
    <property type="match status" value="1"/>
</dbReference>
<dbReference type="Proteomes" id="UP001055804">
    <property type="component" value="Unassembled WGS sequence"/>
</dbReference>
<dbReference type="RefSeq" id="WP_269333457.1">
    <property type="nucleotide sequence ID" value="NZ_JAMZFT010000003.1"/>
</dbReference>
<accession>A0A9J6PBH5</accession>
<dbReference type="InterPro" id="IPR003736">
    <property type="entry name" value="PAAI_dom"/>
</dbReference>
<dbReference type="CDD" id="cd03443">
    <property type="entry name" value="PaaI_thioesterase"/>
    <property type="match status" value="1"/>
</dbReference>
<dbReference type="PANTHER" id="PTHR43240:SF1">
    <property type="entry name" value="BLR5584 PROTEIN"/>
    <property type="match status" value="1"/>
</dbReference>
<keyword evidence="4" id="KW-1185">Reference proteome</keyword>
<sequence length="167" mass="17796">MTLPPLKTRTYTYRENRFDPAELADITGLEMLQQILAGERAPPSIAATLNFAFHEVGPGRVVFRGEPADFAMNPIGVMHGGWAATLLDSCMACAVQTTLPRGTAYTTAELSVNLTRAILPSTGPLLAIGTVIHGGRRVGTAEGRLVGEKDGKLYAHGTTTCVIFPVE</sequence>
<evidence type="ECO:0000313" key="4">
    <source>
        <dbReference type="Proteomes" id="UP001055804"/>
    </source>
</evidence>
<dbReference type="Pfam" id="PF03061">
    <property type="entry name" value="4HBT"/>
    <property type="match status" value="1"/>
</dbReference>
<dbReference type="Gene3D" id="3.10.129.10">
    <property type="entry name" value="Hotdog Thioesterase"/>
    <property type="match status" value="1"/>
</dbReference>
<dbReference type="AlphaFoldDB" id="A0A9J6PBH5"/>
<dbReference type="PANTHER" id="PTHR43240">
    <property type="entry name" value="1,4-DIHYDROXY-2-NAPHTHOYL-COA THIOESTERASE 1"/>
    <property type="match status" value="1"/>
</dbReference>
<gene>
    <name evidence="3" type="ORF">NJQ99_13800</name>
</gene>
<evidence type="ECO:0000259" key="2">
    <source>
        <dbReference type="Pfam" id="PF03061"/>
    </source>
</evidence>
<dbReference type="EMBL" id="JAMZFT010000003">
    <property type="protein sequence ID" value="MCP1337492.1"/>
    <property type="molecule type" value="Genomic_DNA"/>
</dbReference>
<dbReference type="GO" id="GO:0005829">
    <property type="term" value="C:cytosol"/>
    <property type="evidence" value="ECO:0007669"/>
    <property type="project" value="TreeGrafter"/>
</dbReference>
<keyword evidence="1" id="KW-0378">Hydrolase</keyword>
<dbReference type="GO" id="GO:0061522">
    <property type="term" value="F:1,4-dihydroxy-2-naphthoyl-CoA thioesterase activity"/>
    <property type="evidence" value="ECO:0007669"/>
    <property type="project" value="TreeGrafter"/>
</dbReference>
<name>A0A9J6PBH5_9PROT</name>
<dbReference type="InterPro" id="IPR006683">
    <property type="entry name" value="Thioestr_dom"/>
</dbReference>
<protein>
    <submittedName>
        <fullName evidence="3">PaaI family thioesterase</fullName>
    </submittedName>
</protein>
<feature type="domain" description="Thioesterase" evidence="2">
    <location>
        <begin position="76"/>
        <end position="152"/>
    </location>
</feature>
<dbReference type="NCBIfam" id="TIGR00369">
    <property type="entry name" value="unchar_dom_1"/>
    <property type="match status" value="1"/>
</dbReference>
<proteinExistence type="predicted"/>
<reference evidence="3" key="1">
    <citation type="submission" date="2022-06" db="EMBL/GenBank/DDBJ databases">
        <title>Isolation and Genomics of Futiania mangrovii gen. nov., sp. nov., a Rare and Metabolically-versatile member in the Class Alphaproteobacteria.</title>
        <authorList>
            <person name="Liu L."/>
            <person name="Huang W.-C."/>
            <person name="Pan J."/>
            <person name="Li J."/>
            <person name="Huang Y."/>
            <person name="Du H."/>
            <person name="Liu Y."/>
            <person name="Li M."/>
        </authorList>
    </citation>
    <scope>NUCLEOTIDE SEQUENCE</scope>
    <source>
        <strain evidence="3">FT118</strain>
    </source>
</reference>
<comment type="caution">
    <text evidence="3">The sequence shown here is derived from an EMBL/GenBank/DDBJ whole genome shotgun (WGS) entry which is preliminary data.</text>
</comment>
<dbReference type="InterPro" id="IPR029069">
    <property type="entry name" value="HotDog_dom_sf"/>
</dbReference>